<evidence type="ECO:0000313" key="2">
    <source>
        <dbReference type="Proteomes" id="UP001054945"/>
    </source>
</evidence>
<keyword evidence="2" id="KW-1185">Reference proteome</keyword>
<dbReference type="Proteomes" id="UP001054945">
    <property type="component" value="Unassembled WGS sequence"/>
</dbReference>
<sequence>MISHSSPALLPHSGGAVSMDGVGEVTSGAFLLKQQKGKMEVRPSAKREKIEVIMKKFDLINKLMHRWRLIIAKMMEKKDRFQTTRNSNRLSELCCTLQVLQDLTLLPQ</sequence>
<name>A0AAV4WBL7_CAEEX</name>
<proteinExistence type="predicted"/>
<organism evidence="1 2">
    <name type="scientific">Caerostris extrusa</name>
    <name type="common">Bark spider</name>
    <name type="synonym">Caerostris bankana</name>
    <dbReference type="NCBI Taxonomy" id="172846"/>
    <lineage>
        <taxon>Eukaryota</taxon>
        <taxon>Metazoa</taxon>
        <taxon>Ecdysozoa</taxon>
        <taxon>Arthropoda</taxon>
        <taxon>Chelicerata</taxon>
        <taxon>Arachnida</taxon>
        <taxon>Araneae</taxon>
        <taxon>Araneomorphae</taxon>
        <taxon>Entelegynae</taxon>
        <taxon>Araneoidea</taxon>
        <taxon>Araneidae</taxon>
        <taxon>Caerostris</taxon>
    </lineage>
</organism>
<reference evidence="1 2" key="1">
    <citation type="submission" date="2021-06" db="EMBL/GenBank/DDBJ databases">
        <title>Caerostris extrusa draft genome.</title>
        <authorList>
            <person name="Kono N."/>
            <person name="Arakawa K."/>
        </authorList>
    </citation>
    <scope>NUCLEOTIDE SEQUENCE [LARGE SCALE GENOMIC DNA]</scope>
</reference>
<protein>
    <submittedName>
        <fullName evidence="1">Uncharacterized protein</fullName>
    </submittedName>
</protein>
<dbReference type="AlphaFoldDB" id="A0AAV4WBL7"/>
<gene>
    <name evidence="1" type="ORF">CEXT_511281</name>
</gene>
<dbReference type="EMBL" id="BPLR01015863">
    <property type="protein sequence ID" value="GIY79219.1"/>
    <property type="molecule type" value="Genomic_DNA"/>
</dbReference>
<accession>A0AAV4WBL7</accession>
<comment type="caution">
    <text evidence="1">The sequence shown here is derived from an EMBL/GenBank/DDBJ whole genome shotgun (WGS) entry which is preliminary data.</text>
</comment>
<evidence type="ECO:0000313" key="1">
    <source>
        <dbReference type="EMBL" id="GIY79219.1"/>
    </source>
</evidence>